<name>A0A0B6ZLH1_9EUPU</name>
<dbReference type="EMBL" id="HACG01022392">
    <property type="protein sequence ID" value="CEK69257.1"/>
    <property type="molecule type" value="Transcribed_RNA"/>
</dbReference>
<evidence type="ECO:0000313" key="2">
    <source>
        <dbReference type="EMBL" id="CEK69257.1"/>
    </source>
</evidence>
<feature type="non-terminal residue" evidence="2">
    <location>
        <position position="1"/>
    </location>
</feature>
<feature type="compositionally biased region" description="Polar residues" evidence="1">
    <location>
        <begin position="1"/>
        <end position="17"/>
    </location>
</feature>
<feature type="region of interest" description="Disordered" evidence="1">
    <location>
        <begin position="1"/>
        <end position="72"/>
    </location>
</feature>
<dbReference type="AlphaFoldDB" id="A0A0B6ZLH1"/>
<accession>A0A0B6ZLH1</accession>
<reference evidence="2" key="1">
    <citation type="submission" date="2014-12" db="EMBL/GenBank/DDBJ databases">
        <title>Insight into the proteome of Arion vulgaris.</title>
        <authorList>
            <person name="Aradska J."/>
            <person name="Bulat T."/>
            <person name="Smidak R."/>
            <person name="Sarate P."/>
            <person name="Gangsoo J."/>
            <person name="Sialana F."/>
            <person name="Bilban M."/>
            <person name="Lubec G."/>
        </authorList>
    </citation>
    <scope>NUCLEOTIDE SEQUENCE</scope>
    <source>
        <tissue evidence="2">Skin</tissue>
    </source>
</reference>
<feature type="non-terminal residue" evidence="2">
    <location>
        <position position="262"/>
    </location>
</feature>
<gene>
    <name evidence="2" type="primary">ORF69536</name>
</gene>
<organism evidence="2">
    <name type="scientific">Arion vulgaris</name>
    <dbReference type="NCBI Taxonomy" id="1028688"/>
    <lineage>
        <taxon>Eukaryota</taxon>
        <taxon>Metazoa</taxon>
        <taxon>Spiralia</taxon>
        <taxon>Lophotrochozoa</taxon>
        <taxon>Mollusca</taxon>
        <taxon>Gastropoda</taxon>
        <taxon>Heterobranchia</taxon>
        <taxon>Euthyneura</taxon>
        <taxon>Panpulmonata</taxon>
        <taxon>Eupulmonata</taxon>
        <taxon>Stylommatophora</taxon>
        <taxon>Helicina</taxon>
        <taxon>Arionoidea</taxon>
        <taxon>Arionidae</taxon>
        <taxon>Arion</taxon>
    </lineage>
</organism>
<protein>
    <submittedName>
        <fullName evidence="2">Uncharacterized protein</fullName>
    </submittedName>
</protein>
<proteinExistence type="predicted"/>
<evidence type="ECO:0000256" key="1">
    <source>
        <dbReference type="SAM" id="MobiDB-lite"/>
    </source>
</evidence>
<sequence length="262" mass="29226">PTTSAHSQYIPFTSAHSQEIPPTLVHPQDIPTSSAHSQDIPPTSGHSQETLVTSAHSQETPPTSAHSQEIPPTSTHLKTCMQVGASNHRQTTDVHNYTVHERLHYSTSNIDISTKHPQIVPLLQQDHQDKLLEVVPVVDVSEYCTTEGSCEQSQWKHISEEKTHMGESKEVFEEQSTFNGINRSNSNNLENEALKDEAGDKVKNILVEQYFKKNNNEEDDIIDETTKIDENITVNSMHKTESKQISLKITGITQAKKSSSAQ</sequence>
<feature type="compositionally biased region" description="Polar residues" evidence="1">
    <location>
        <begin position="30"/>
        <end position="72"/>
    </location>
</feature>